<evidence type="ECO:0000313" key="3">
    <source>
        <dbReference type="EMBL" id="RED25054.1"/>
    </source>
</evidence>
<dbReference type="RefSeq" id="WP_115887900.1">
    <property type="nucleotide sequence ID" value="NZ_QRDQ01000008.1"/>
</dbReference>
<comment type="caution">
    <text evidence="3">The sequence shown here is derived from an EMBL/GenBank/DDBJ whole genome shotgun (WGS) entry which is preliminary data.</text>
</comment>
<dbReference type="InterPro" id="IPR025411">
    <property type="entry name" value="DUF4136"/>
</dbReference>
<organism evidence="3 4">
    <name type="scientific">Flavobacterium cutihirudinis</name>
    <dbReference type="NCBI Taxonomy" id="1265740"/>
    <lineage>
        <taxon>Bacteria</taxon>
        <taxon>Pseudomonadati</taxon>
        <taxon>Bacteroidota</taxon>
        <taxon>Flavobacteriia</taxon>
        <taxon>Flavobacteriales</taxon>
        <taxon>Flavobacteriaceae</taxon>
        <taxon>Flavobacterium</taxon>
    </lineage>
</organism>
<keyword evidence="4" id="KW-1185">Reference proteome</keyword>
<accession>A0A3D9FWB2</accession>
<protein>
    <submittedName>
        <fullName evidence="3">Uncharacterized protein DUF4136</fullName>
    </submittedName>
</protein>
<evidence type="ECO:0000259" key="2">
    <source>
        <dbReference type="Pfam" id="PF13590"/>
    </source>
</evidence>
<dbReference type="OrthoDB" id="5432251at2"/>
<dbReference type="EMBL" id="QRDQ01000008">
    <property type="protein sequence ID" value="RED25054.1"/>
    <property type="molecule type" value="Genomic_DNA"/>
</dbReference>
<keyword evidence="1" id="KW-0732">Signal</keyword>
<feature type="domain" description="DUF4136" evidence="2">
    <location>
        <begin position="28"/>
        <end position="188"/>
    </location>
</feature>
<evidence type="ECO:0000313" key="4">
    <source>
        <dbReference type="Proteomes" id="UP000257004"/>
    </source>
</evidence>
<name>A0A3D9FWB2_9FLAO</name>
<feature type="chain" id="PRO_5017656405" evidence="1">
    <location>
        <begin position="26"/>
        <end position="194"/>
    </location>
</feature>
<proteinExistence type="predicted"/>
<dbReference type="Pfam" id="PF13590">
    <property type="entry name" value="DUF4136"/>
    <property type="match status" value="1"/>
</dbReference>
<dbReference type="Gene3D" id="3.30.160.670">
    <property type="match status" value="1"/>
</dbReference>
<gene>
    <name evidence="3" type="ORF">BD847_1797</name>
</gene>
<dbReference type="Proteomes" id="UP000257004">
    <property type="component" value="Unassembled WGS sequence"/>
</dbReference>
<feature type="signal peptide" evidence="1">
    <location>
        <begin position="1"/>
        <end position="25"/>
    </location>
</feature>
<reference evidence="3 4" key="1">
    <citation type="submission" date="2018-07" db="EMBL/GenBank/DDBJ databases">
        <title>Genomic Encyclopedia of Archaeal and Bacterial Type Strains, Phase II (KMG-II): from individual species to whole genera.</title>
        <authorList>
            <person name="Goeker M."/>
        </authorList>
    </citation>
    <scope>NUCLEOTIDE SEQUENCE [LARGE SCALE GENOMIC DNA]</scope>
    <source>
        <strain evidence="3 4">DSM 25795</strain>
    </source>
</reference>
<sequence length="194" mass="21394">MNIKRTNLRLFPILFLGLLFGCAPSVKVTTDYDHSANFSQYKTFTVYDLKAQEGQVNQLNVDRVAKAIRNEMTAKGFTESTTNPDLKVNAVSILKNKTQVTADTNFYGYGGMYRPYGYWGGGAMMGGGSTTFNSYDYVDGSLIIDIVSTKTDKLLWQGIGNSQIDSKPDNPEEFINGAIKKILEGFPPGLATKK</sequence>
<dbReference type="PROSITE" id="PS51257">
    <property type="entry name" value="PROKAR_LIPOPROTEIN"/>
    <property type="match status" value="1"/>
</dbReference>
<dbReference type="AlphaFoldDB" id="A0A3D9FWB2"/>
<evidence type="ECO:0000256" key="1">
    <source>
        <dbReference type="SAM" id="SignalP"/>
    </source>
</evidence>